<dbReference type="InterPro" id="IPR036188">
    <property type="entry name" value="FAD/NAD-bd_sf"/>
</dbReference>
<dbReference type="GO" id="GO:0050136">
    <property type="term" value="F:NADH dehydrogenase (quinone) (non-electrogenic) activity"/>
    <property type="evidence" value="ECO:0007669"/>
    <property type="project" value="UniProtKB-EC"/>
</dbReference>
<comment type="caution">
    <text evidence="9">The sequence shown here is derived from an EMBL/GenBank/DDBJ whole genome shotgun (WGS) entry which is preliminary data.</text>
</comment>
<dbReference type="PANTHER" id="PTHR43706">
    <property type="entry name" value="NADH DEHYDROGENASE"/>
    <property type="match status" value="1"/>
</dbReference>
<dbReference type="OrthoDB" id="9781621at2"/>
<gene>
    <name evidence="9" type="primary">ndh</name>
    <name evidence="9" type="ORF">MAMC_01701</name>
</gene>
<dbReference type="InterPro" id="IPR045024">
    <property type="entry name" value="NDH-2"/>
</dbReference>
<keyword evidence="10" id="KW-1185">Reference proteome</keyword>
<evidence type="ECO:0000256" key="6">
    <source>
        <dbReference type="ARBA" id="ARBA00023027"/>
    </source>
</evidence>
<evidence type="ECO:0000256" key="1">
    <source>
        <dbReference type="ARBA" id="ARBA00005272"/>
    </source>
</evidence>
<sequence length="437" mass="47431">MSSPRILICGAGFGGLTAARTLGERFSRSRLSGEILLIDKENYHLFQPLLYQVATAGLSGPDIAIPIRSILRRYPQIRVRMGNIQGFDLSAQLVLLEGSAVAYDSLILSLGATTSYFGRVSWAEHAVGLKSLADAHRIRSRLLLAFEEAECTEDADRREELLTVVIVGGGPTGVELAGAIAELARHVLRRDFRRIDPTKARILLLEAGPRLLNQFPEKLGRVAERKLRELGVDVRLLSPVRDLGEGSVVLPTETIRAANIVWTAGIAPHPLTAALPAPHDRSGRLLVHPDLSLPGYPNVFAIGDMVSVPGVPAIAPAAMQMGRHVADLVANALSFGSAPPEKRPHFRYRDKGMMATIGRASAVAWIGKATFNGPAAWIAWLTIHLVFLIGFRNKAVVLFEWIWSYLTYGLGARIILPSEETASPTRRSPSDSSSTEG</sequence>
<dbReference type="InterPro" id="IPR023753">
    <property type="entry name" value="FAD/NAD-binding_dom"/>
</dbReference>
<name>A0A5E6MGT6_9BACT</name>
<comment type="similarity">
    <text evidence="1">Belongs to the NADH dehydrogenase family.</text>
</comment>
<evidence type="ECO:0000256" key="7">
    <source>
        <dbReference type="ARBA" id="ARBA00047599"/>
    </source>
</evidence>
<keyword evidence="5 9" id="KW-0560">Oxidoreductase</keyword>
<evidence type="ECO:0000256" key="4">
    <source>
        <dbReference type="ARBA" id="ARBA00022827"/>
    </source>
</evidence>
<dbReference type="Pfam" id="PF07992">
    <property type="entry name" value="Pyr_redox_2"/>
    <property type="match status" value="1"/>
</dbReference>
<accession>A0A5E6MGT6</accession>
<dbReference type="EC" id="1.6.5.9" evidence="2"/>
<dbReference type="EMBL" id="CABFUZ020000178">
    <property type="protein sequence ID" value="VVM07572.1"/>
    <property type="molecule type" value="Genomic_DNA"/>
</dbReference>
<dbReference type="SUPFAM" id="SSF51905">
    <property type="entry name" value="FAD/NAD(P)-binding domain"/>
    <property type="match status" value="1"/>
</dbReference>
<evidence type="ECO:0000259" key="8">
    <source>
        <dbReference type="Pfam" id="PF07992"/>
    </source>
</evidence>
<dbReference type="Gene3D" id="3.50.50.100">
    <property type="match status" value="1"/>
</dbReference>
<evidence type="ECO:0000256" key="5">
    <source>
        <dbReference type="ARBA" id="ARBA00023002"/>
    </source>
</evidence>
<evidence type="ECO:0000256" key="3">
    <source>
        <dbReference type="ARBA" id="ARBA00022630"/>
    </source>
</evidence>
<dbReference type="PANTHER" id="PTHR43706:SF47">
    <property type="entry name" value="EXTERNAL NADH-UBIQUINONE OXIDOREDUCTASE 1, MITOCHONDRIAL-RELATED"/>
    <property type="match status" value="1"/>
</dbReference>
<reference evidence="9" key="1">
    <citation type="submission" date="2019-09" db="EMBL/GenBank/DDBJ databases">
        <authorList>
            <person name="Cremers G."/>
        </authorList>
    </citation>
    <scope>NUCLEOTIDE SEQUENCE [LARGE SCALE GENOMIC DNA]</scope>
    <source>
        <strain evidence="9">3B</strain>
    </source>
</reference>
<evidence type="ECO:0000256" key="2">
    <source>
        <dbReference type="ARBA" id="ARBA00012637"/>
    </source>
</evidence>
<feature type="domain" description="FAD/NAD(P)-binding" evidence="8">
    <location>
        <begin position="5"/>
        <end position="322"/>
    </location>
</feature>
<evidence type="ECO:0000313" key="9">
    <source>
        <dbReference type="EMBL" id="VVM07572.1"/>
    </source>
</evidence>
<keyword evidence="4" id="KW-0274">FAD</keyword>
<dbReference type="Proteomes" id="UP000381693">
    <property type="component" value="Unassembled WGS sequence"/>
</dbReference>
<dbReference type="RefSeq" id="WP_142525654.1">
    <property type="nucleotide sequence ID" value="NZ_CABFUZ020000178.1"/>
</dbReference>
<protein>
    <recommendedName>
        <fullName evidence="2">NADH:ubiquinone reductase (non-electrogenic)</fullName>
        <ecNumber evidence="2">1.6.5.9</ecNumber>
    </recommendedName>
</protein>
<dbReference type="PRINTS" id="PR00368">
    <property type="entry name" value="FADPNR"/>
</dbReference>
<dbReference type="AlphaFoldDB" id="A0A5E6MGT6"/>
<proteinExistence type="inferred from homology"/>
<keyword evidence="3" id="KW-0285">Flavoprotein</keyword>
<dbReference type="PRINTS" id="PR00411">
    <property type="entry name" value="PNDRDTASEI"/>
</dbReference>
<keyword evidence="6" id="KW-0520">NAD</keyword>
<comment type="catalytic activity">
    <reaction evidence="7">
        <text>a quinone + NADH + H(+) = a quinol + NAD(+)</text>
        <dbReference type="Rhea" id="RHEA:46160"/>
        <dbReference type="ChEBI" id="CHEBI:15378"/>
        <dbReference type="ChEBI" id="CHEBI:24646"/>
        <dbReference type="ChEBI" id="CHEBI:57540"/>
        <dbReference type="ChEBI" id="CHEBI:57945"/>
        <dbReference type="ChEBI" id="CHEBI:132124"/>
        <dbReference type="EC" id="1.6.5.9"/>
    </reaction>
</comment>
<organism evidence="9 10">
    <name type="scientific">Methylacidimicrobium cyclopophantes</name>
    <dbReference type="NCBI Taxonomy" id="1041766"/>
    <lineage>
        <taxon>Bacteria</taxon>
        <taxon>Pseudomonadati</taxon>
        <taxon>Verrucomicrobiota</taxon>
        <taxon>Methylacidimicrobium</taxon>
    </lineage>
</organism>
<evidence type="ECO:0000313" key="10">
    <source>
        <dbReference type="Proteomes" id="UP000381693"/>
    </source>
</evidence>